<gene>
    <name evidence="1" type="ORF">HD841_002882</name>
</gene>
<dbReference type="AlphaFoldDB" id="A0A7Y9FPH4"/>
<comment type="caution">
    <text evidence="1">The sequence shown here is derived from an EMBL/GenBank/DDBJ whole genome shotgun (WGS) entry which is preliminary data.</text>
</comment>
<proteinExistence type="predicted"/>
<keyword evidence="2" id="KW-1185">Reference proteome</keyword>
<dbReference type="RefSeq" id="WP_179509521.1">
    <property type="nucleotide sequence ID" value="NZ_JACCBY010000004.1"/>
</dbReference>
<dbReference type="Proteomes" id="UP000517753">
    <property type="component" value="Unassembled WGS sequence"/>
</dbReference>
<sequence>MSGPANSIAPLDLIAAHAWRRATFTTYSFSASFAEAVLIEALMRQGVTDITILTDPLGYRMALRERGAVRIGREYVVHPVAVRQGCFHPKLMVLEADDATHVTVGSGNLTFGGWSANLECVEHLHANGMAAAVGDIGRFFAALADAPNCEHDARSHCRALADRLVGAAAAGTDDGAVRVLTSLDAPIVDGLKAAAGELGGAKTLTIASPYWEASAVERLAWTLGVAEVRAHVPIASVSAPEGMDWPRAAKGVRPVRIEHLAVDDAAARGLHAKVFEVVCARGRLIMSGSANATGAALTHGGATSRNVEVCVVRTDRRTGHHWRVEDAKAPSKPKSVLEGDDDQAEVGVLVAAHIDGGIEGRILTSWEASSATAILEVSRRSLAIGPVEVEGRAFTIAVGQLDDEELSLEGRIQLRLQAGDAVAEGFVTAPDFGAIRGRAGKALPSMLAVLKNLQTPEDVLAVMEFFRANPDALRTRSVIRGRTAGSGPEKVDPLIDADLVARPTADAGDRRRDEAGGHKEELAWQRFVARLLQAFARGPAPIEGDDEDETDRTEKARRKRVAQARHALELGFPELFQKLTATIASDVELVNIARLTHFVCVSTEHPATEAFVARLVGLGRKVSLGQNAKDTLTWCIVQLVAAGAGLDAAMARGRMLSLGIDPDQAPEPDCALTGFRDLLAPDADLDATFAAIRATRTVHDDVRALEVGLMTNVVPEGLEVLARHPSWHRLLEQCRREPERRRIRFVDQPVSACSCNIVLPRLRDELARDGVCDTGCHGFVLVRNA</sequence>
<dbReference type="EMBL" id="JACCBY010000004">
    <property type="protein sequence ID" value="NYD91075.1"/>
    <property type="molecule type" value="Genomic_DNA"/>
</dbReference>
<dbReference type="SUPFAM" id="SSF56024">
    <property type="entry name" value="Phospholipase D/nuclease"/>
    <property type="match status" value="1"/>
</dbReference>
<name>A0A7Y9FPH4_9SPHN</name>
<organism evidence="1 2">
    <name type="scientific">Sphingomonas melonis</name>
    <dbReference type="NCBI Taxonomy" id="152682"/>
    <lineage>
        <taxon>Bacteria</taxon>
        <taxon>Pseudomonadati</taxon>
        <taxon>Pseudomonadota</taxon>
        <taxon>Alphaproteobacteria</taxon>
        <taxon>Sphingomonadales</taxon>
        <taxon>Sphingomonadaceae</taxon>
        <taxon>Sphingomonas</taxon>
    </lineage>
</organism>
<evidence type="ECO:0008006" key="3">
    <source>
        <dbReference type="Google" id="ProtNLM"/>
    </source>
</evidence>
<protein>
    <recommendedName>
        <fullName evidence="3">Phospholipase D</fullName>
    </recommendedName>
</protein>
<evidence type="ECO:0000313" key="1">
    <source>
        <dbReference type="EMBL" id="NYD91075.1"/>
    </source>
</evidence>
<dbReference type="CDD" id="cd09117">
    <property type="entry name" value="PLDc_Bfil_DEXD_like"/>
    <property type="match status" value="1"/>
</dbReference>
<evidence type="ECO:0000313" key="2">
    <source>
        <dbReference type="Proteomes" id="UP000517753"/>
    </source>
</evidence>
<dbReference type="Gene3D" id="3.30.870.10">
    <property type="entry name" value="Endonuclease Chain A"/>
    <property type="match status" value="2"/>
</dbReference>
<accession>A0A7Y9FPH4</accession>
<reference evidence="1 2" key="1">
    <citation type="submission" date="2020-08" db="EMBL/GenBank/DDBJ databases">
        <title>The Agave Microbiome: Exploring the role of microbial communities in plant adaptations to desert environments.</title>
        <authorList>
            <person name="Partida-Martinez L.P."/>
        </authorList>
    </citation>
    <scope>NUCLEOTIDE SEQUENCE [LARGE SCALE GENOMIC DNA]</scope>
    <source>
        <strain evidence="1 2">AS2.3</strain>
    </source>
</reference>